<evidence type="ECO:0000313" key="3">
    <source>
        <dbReference type="Proteomes" id="UP000001424"/>
    </source>
</evidence>
<dbReference type="OrthoDB" id="177518at2"/>
<name>Q7NVA6_CHRVO</name>
<dbReference type="Proteomes" id="UP000001424">
    <property type="component" value="Chromosome"/>
</dbReference>
<dbReference type="AlphaFoldDB" id="Q7NVA6"/>
<proteinExistence type="predicted"/>
<dbReference type="RefSeq" id="WP_011135984.1">
    <property type="nucleotide sequence ID" value="NC_005085.1"/>
</dbReference>
<keyword evidence="3" id="KW-1185">Reference proteome</keyword>
<dbReference type="KEGG" id="cvi:CV_2437"/>
<gene>
    <name evidence="2" type="ordered locus">CV_2437</name>
</gene>
<protein>
    <recommendedName>
        <fullName evidence="4">DUF3304 domain-containing protein</fullName>
    </recommendedName>
</protein>
<keyword evidence="1" id="KW-0732">Signal</keyword>
<dbReference type="HOGENOM" id="CLU_1552568_0_0_4"/>
<dbReference type="PROSITE" id="PS51257">
    <property type="entry name" value="PROKAR_LIPOPROTEIN"/>
    <property type="match status" value="1"/>
</dbReference>
<sequence length="172" mass="18852">MKQISFLLASILLAFVLTSCATTNAAESNDPYLRNGIGLSVYSANYVNRAVFFRLDDGVNGGGAPAAAKDGKPGTGGSMCCFNITDLKKPVKIELNWHSVSEPPVMGPDQNFIEGKVLIPPVKKIVTARLPQRLPRIIPNDHINSEDVMCVVIRDLEKVELKYANEYDCRDK</sequence>
<evidence type="ECO:0008006" key="4">
    <source>
        <dbReference type="Google" id="ProtNLM"/>
    </source>
</evidence>
<reference evidence="2 3" key="1">
    <citation type="journal article" date="2003" name="Proc. Natl. Acad. Sci. U.S.A.">
        <title>The complete genome sequence of Chromobacterium violaceum reveals remarkable and exploitable bacterial adaptability.</title>
        <authorList>
            <person name="Vasconcelos A.T.R."/>
            <person name="de Almeida D.F."/>
            <person name="Almeida F.C."/>
            <person name="de Almeida L.G.P."/>
            <person name="de Almeida R."/>
            <person name="Goncalves J.A.A."/>
            <person name="Andrade E.M."/>
            <person name="Antonio R.V."/>
            <person name="Araripe J."/>
            <person name="de Araujo M.F.F."/>
            <person name="Filho S.A."/>
            <person name="Azevedo V."/>
            <person name="Batista A.J."/>
            <person name="Bataus L.A.M."/>
            <person name="Batista J.S."/>
            <person name="Belo A."/>
            <person name="vander Berg C."/>
            <person name="Blamey J."/>
            <person name="Bogo M."/>
            <person name="Bonato S."/>
            <person name="Bordignon J."/>
            <person name="Brito C.A."/>
            <person name="Brocchi M."/>
            <person name="Burity H.A."/>
            <person name="Camargo A.A."/>
            <person name="Cardoso D.D.P."/>
            <person name="Carneiro N.P."/>
            <person name="Carraro D.M."/>
            <person name="Carvalho C.M.B."/>
            <person name="Cascardo J.C.M."/>
            <person name="Cavada B.S."/>
            <person name="Chueire L.M.O."/>
            <person name="Pasa T.B.C."/>
            <person name="Duran N."/>
            <person name="Fagundes N."/>
            <person name="Falcao C.L."/>
            <person name="Fantinatti F."/>
            <person name="Farias I.P."/>
            <person name="Felipe M.S.S."/>
            <person name="Ferrari L.P."/>
            <person name="Ferro J.A."/>
            <person name="Ferro M.I.T."/>
            <person name="Franco G.R."/>
            <person name="Freitas N.S.A."/>
            <person name="Furlan L.R."/>
            <person name="Gazzinelli R.T."/>
            <person name="Gomes E.A."/>
            <person name="Goncalves P.R."/>
            <person name="Grangeiro T.B."/>
            <person name="Grattapaglia D."/>
            <person name="Grisard E.C."/>
            <person name="Guimaraes C.T."/>
            <person name="Hanna E.S."/>
            <person name="Hungria M."/>
            <person name="Jardim S.N."/>
            <person name="Laurino J."/>
            <person name="Leoi L.C.T."/>
            <person name="Fassarella L."/>
            <person name="Lima A."/>
            <person name="Loureiro M.F."/>
            <person name="Lyra M.C.P."/>
            <person name="Macedo M."/>
            <person name="Madeira H.M.F."/>
            <person name="Manfio G.P."/>
            <person name="Maranhao A.Q."/>
            <person name="Martins W.S."/>
            <person name="di Mauro S.M.Z."/>
            <person name="de Medeiros S.R.B."/>
            <person name="Meissner R.D.V."/>
            <person name="Menck C.F.M."/>
            <person name="Moreira M.A.M."/>
            <person name="Nascimento F.F."/>
            <person name="Nicolas M.F."/>
            <person name="Oliveira J.G."/>
            <person name="Oliveira S.C."/>
            <person name="Paixao R.F.C."/>
            <person name="Parente J.A."/>
            <person name="Pedrosa F.O."/>
            <person name="Pena S.J.D."/>
            <person name="Perreira J.O."/>
            <person name="Perreira M."/>
            <person name="Pinto L.S.R.C."/>
            <person name="Pinto L.S."/>
            <person name="Porto J.I.R."/>
            <person name="Potrich D.P."/>
            <person name="Neto C.E.R."/>
            <person name="Reis A.M.M."/>
            <person name="Rigo L.U."/>
            <person name="Rondinelli E."/>
            <person name="dos Santos E.B.P."/>
            <person name="Santos F.R."/>
            <person name="Schneider M.P.C."/>
            <person name="Seuanez H.N."/>
            <person name="Silva A.M.R."/>
            <person name="da Silva A.L.C."/>
            <person name="Silva D.W."/>
            <person name="Silva R."/>
            <person name="Simoes I.C."/>
            <person name="Simon D."/>
            <person name="Soares C.M.A."/>
            <person name="Soares R.B.A."/>
            <person name="Souza E.M."/>
            <person name="Souza K.R.L."/>
            <person name="Souza R.C."/>
            <person name="Steffens M.B.R."/>
            <person name="Steindel M."/>
            <person name="Teixeira S.R."/>
            <person name="Urmenyi T."/>
            <person name="Vettore A."/>
            <person name="Wassem R."/>
            <person name="Zaha A."/>
            <person name="Simpson A.J.G."/>
        </authorList>
    </citation>
    <scope>NUCLEOTIDE SEQUENCE [LARGE SCALE GENOMIC DNA]</scope>
    <source>
        <strain evidence="3">ATCC 12472 / DSM 30191 / JCM 1249 / NBRC 12614 / NCIMB 9131 / NCTC 9757</strain>
    </source>
</reference>
<evidence type="ECO:0000313" key="2">
    <source>
        <dbReference type="EMBL" id="AAQ60109.1"/>
    </source>
</evidence>
<dbReference type="EMBL" id="AE016825">
    <property type="protein sequence ID" value="AAQ60109.1"/>
    <property type="molecule type" value="Genomic_DNA"/>
</dbReference>
<feature type="signal peptide" evidence="1">
    <location>
        <begin position="1"/>
        <end position="25"/>
    </location>
</feature>
<organism evidence="2 3">
    <name type="scientific">Chromobacterium violaceum (strain ATCC 12472 / DSM 30191 / JCM 1249 / CCUG 213 / NBRC 12614 / NCIMB 9131 / NCTC 9757 / MK)</name>
    <dbReference type="NCBI Taxonomy" id="243365"/>
    <lineage>
        <taxon>Bacteria</taxon>
        <taxon>Pseudomonadati</taxon>
        <taxon>Pseudomonadota</taxon>
        <taxon>Betaproteobacteria</taxon>
        <taxon>Neisseriales</taxon>
        <taxon>Chromobacteriaceae</taxon>
        <taxon>Chromobacterium</taxon>
    </lineage>
</organism>
<evidence type="ECO:0000256" key="1">
    <source>
        <dbReference type="SAM" id="SignalP"/>
    </source>
</evidence>
<accession>Q7NVA6</accession>
<feature type="chain" id="PRO_5004292109" description="DUF3304 domain-containing protein" evidence="1">
    <location>
        <begin position="26"/>
        <end position="172"/>
    </location>
</feature>